<evidence type="ECO:0000256" key="4">
    <source>
        <dbReference type="ARBA" id="ARBA00023125"/>
    </source>
</evidence>
<dbReference type="InterPro" id="IPR002078">
    <property type="entry name" value="Sigma_54_int"/>
</dbReference>
<keyword evidence="7" id="KW-0175">Coiled coil</keyword>
<name>A0A1H9BHY1_9GAMM</name>
<evidence type="ECO:0000259" key="8">
    <source>
        <dbReference type="PROSITE" id="PS50045"/>
    </source>
</evidence>
<dbReference type="PROSITE" id="PS50045">
    <property type="entry name" value="SIGMA54_INTERACT_4"/>
    <property type="match status" value="1"/>
</dbReference>
<keyword evidence="5" id="KW-0010">Activator</keyword>
<dbReference type="PANTHER" id="PTHR32071">
    <property type="entry name" value="TRANSCRIPTIONAL REGULATORY PROTEIN"/>
    <property type="match status" value="1"/>
</dbReference>
<dbReference type="RefSeq" id="WP_093281936.1">
    <property type="nucleotide sequence ID" value="NZ_FOFS01000002.1"/>
</dbReference>
<feature type="coiled-coil region" evidence="7">
    <location>
        <begin position="534"/>
        <end position="568"/>
    </location>
</feature>
<dbReference type="InterPro" id="IPR025944">
    <property type="entry name" value="Sigma_54_int_dom_CS"/>
</dbReference>
<evidence type="ECO:0000256" key="7">
    <source>
        <dbReference type="SAM" id="Coils"/>
    </source>
</evidence>
<keyword evidence="6" id="KW-0804">Transcription</keyword>
<dbReference type="SMART" id="SM00989">
    <property type="entry name" value="V4R"/>
    <property type="match status" value="1"/>
</dbReference>
<dbReference type="SUPFAM" id="SSF46689">
    <property type="entry name" value="Homeodomain-like"/>
    <property type="match status" value="1"/>
</dbReference>
<dbReference type="Proteomes" id="UP000199233">
    <property type="component" value="Unassembled WGS sequence"/>
</dbReference>
<protein>
    <submittedName>
        <fullName evidence="9">Regulatory protein, Fis family</fullName>
    </submittedName>
</protein>
<dbReference type="Pfam" id="PF02830">
    <property type="entry name" value="V4R"/>
    <property type="match status" value="1"/>
</dbReference>
<dbReference type="SUPFAM" id="SSF52540">
    <property type="entry name" value="P-loop containing nucleoside triphosphate hydrolases"/>
    <property type="match status" value="1"/>
</dbReference>
<dbReference type="Pfam" id="PF02954">
    <property type="entry name" value="HTH_8"/>
    <property type="match status" value="1"/>
</dbReference>
<dbReference type="SMART" id="SM00382">
    <property type="entry name" value="AAA"/>
    <property type="match status" value="1"/>
</dbReference>
<evidence type="ECO:0000256" key="1">
    <source>
        <dbReference type="ARBA" id="ARBA00022741"/>
    </source>
</evidence>
<organism evidence="9 10">
    <name type="scientific">Solimonas aquatica</name>
    <dbReference type="NCBI Taxonomy" id="489703"/>
    <lineage>
        <taxon>Bacteria</taxon>
        <taxon>Pseudomonadati</taxon>
        <taxon>Pseudomonadota</taxon>
        <taxon>Gammaproteobacteria</taxon>
        <taxon>Nevskiales</taxon>
        <taxon>Nevskiaceae</taxon>
        <taxon>Solimonas</taxon>
    </lineage>
</organism>
<dbReference type="InterPro" id="IPR009057">
    <property type="entry name" value="Homeodomain-like_sf"/>
</dbReference>
<keyword evidence="10" id="KW-1185">Reference proteome</keyword>
<dbReference type="Pfam" id="PF00158">
    <property type="entry name" value="Sigma54_activat"/>
    <property type="match status" value="1"/>
</dbReference>
<dbReference type="InterPro" id="IPR010523">
    <property type="entry name" value="XylR_N"/>
</dbReference>
<dbReference type="InterPro" id="IPR002197">
    <property type="entry name" value="HTH_Fis"/>
</dbReference>
<dbReference type="PROSITE" id="PS00675">
    <property type="entry name" value="SIGMA54_INTERACT_1"/>
    <property type="match status" value="1"/>
</dbReference>
<keyword evidence="4" id="KW-0238">DNA-binding</keyword>
<reference evidence="9 10" key="1">
    <citation type="submission" date="2016-10" db="EMBL/GenBank/DDBJ databases">
        <authorList>
            <person name="de Groot N.N."/>
        </authorList>
    </citation>
    <scope>NUCLEOTIDE SEQUENCE [LARGE SCALE GENOMIC DNA]</scope>
    <source>
        <strain evidence="9 10">DSM 25927</strain>
    </source>
</reference>
<dbReference type="InterPro" id="IPR058031">
    <property type="entry name" value="AAA_lid_NorR"/>
</dbReference>
<dbReference type="PROSITE" id="PS00688">
    <property type="entry name" value="SIGMA54_INTERACT_3"/>
    <property type="match status" value="1"/>
</dbReference>
<dbReference type="AlphaFoldDB" id="A0A1H9BHY1"/>
<proteinExistence type="predicted"/>
<dbReference type="FunFam" id="1.10.8.60:FF:000014">
    <property type="entry name" value="DNA-binding transcriptional regulator NtrC"/>
    <property type="match status" value="1"/>
</dbReference>
<dbReference type="CDD" id="cd00009">
    <property type="entry name" value="AAA"/>
    <property type="match status" value="1"/>
</dbReference>
<dbReference type="GO" id="GO:0005524">
    <property type="term" value="F:ATP binding"/>
    <property type="evidence" value="ECO:0007669"/>
    <property type="project" value="UniProtKB-KW"/>
</dbReference>
<evidence type="ECO:0000313" key="10">
    <source>
        <dbReference type="Proteomes" id="UP000199233"/>
    </source>
</evidence>
<dbReference type="EMBL" id="FOFS01000002">
    <property type="protein sequence ID" value="SEP88602.1"/>
    <property type="molecule type" value="Genomic_DNA"/>
</dbReference>
<dbReference type="InterPro" id="IPR004096">
    <property type="entry name" value="V4R"/>
</dbReference>
<dbReference type="Pfam" id="PF25601">
    <property type="entry name" value="AAA_lid_14"/>
    <property type="match status" value="1"/>
</dbReference>
<dbReference type="SUPFAM" id="SSF111126">
    <property type="entry name" value="Ligand-binding domain in the NO signalling and Golgi transport"/>
    <property type="match status" value="1"/>
</dbReference>
<dbReference type="Gene3D" id="3.40.50.300">
    <property type="entry name" value="P-loop containing nucleotide triphosphate hydrolases"/>
    <property type="match status" value="1"/>
</dbReference>
<gene>
    <name evidence="9" type="ORF">SAMN04488038_102102</name>
</gene>
<dbReference type="PROSITE" id="PS00676">
    <property type="entry name" value="SIGMA54_INTERACT_2"/>
    <property type="match status" value="1"/>
</dbReference>
<dbReference type="PRINTS" id="PR01590">
    <property type="entry name" value="HTHFIS"/>
</dbReference>
<keyword evidence="1" id="KW-0547">Nucleotide-binding</keyword>
<dbReference type="InterPro" id="IPR025662">
    <property type="entry name" value="Sigma_54_int_dom_ATP-bd_1"/>
</dbReference>
<dbReference type="Gene3D" id="3.30.1380.20">
    <property type="entry name" value="Trafficking protein particle complex subunit 3"/>
    <property type="match status" value="1"/>
</dbReference>
<dbReference type="GO" id="GO:0006355">
    <property type="term" value="P:regulation of DNA-templated transcription"/>
    <property type="evidence" value="ECO:0007669"/>
    <property type="project" value="InterPro"/>
</dbReference>
<evidence type="ECO:0000256" key="5">
    <source>
        <dbReference type="ARBA" id="ARBA00023159"/>
    </source>
</evidence>
<keyword evidence="3" id="KW-0805">Transcription regulation</keyword>
<evidence type="ECO:0000256" key="2">
    <source>
        <dbReference type="ARBA" id="ARBA00022840"/>
    </source>
</evidence>
<evidence type="ECO:0000256" key="6">
    <source>
        <dbReference type="ARBA" id="ARBA00023163"/>
    </source>
</evidence>
<dbReference type="FunFam" id="3.40.50.300:FF:000006">
    <property type="entry name" value="DNA-binding transcriptional regulator NtrC"/>
    <property type="match status" value="1"/>
</dbReference>
<dbReference type="OrthoDB" id="9804019at2"/>
<dbReference type="Gene3D" id="1.10.10.60">
    <property type="entry name" value="Homeodomain-like"/>
    <property type="match status" value="1"/>
</dbReference>
<feature type="domain" description="Sigma-54 factor interaction" evidence="8">
    <location>
        <begin position="240"/>
        <end position="469"/>
    </location>
</feature>
<sequence>MSDSKSGHAPAALPPGAEEDLFSRLRVQPEAGHIWLDSRRMFLLHSGAFGNLRRELIEALGVAKVRGMLTRMGYQAGSRDAELAKKIRGGLSYFERYSVGPRLHALEGVARVEAVRVEVDMERGRHEAEFLWHHSIEAEAHVAVYGVGADAVCWMQIGYACGYASAFMGRPILYRELECRAQGRVACRILGKPVEEWQDADEDLWYLRAQSFVDKTIVDFGAAPAAPGTDATQGPAPRVLVGASAGFNLVCHSIRRVAPTDAPVLIGGESGVGKEMFARALHAESRRARKPFVALNCAAIPDQLIEAELFGVEKGAYTGAIASRPGRFERAHGGTLFLDELGCMSLAAQSKLLRAVQEGEIERVGGVRPRIVDVRIVAASNEDLREAVAQKRFREDLFYRLNVFPVHIPPLRERQEDIAPLTAYFLERLAKRHRRRITGLTDQALDLLIAHAWPGNVRELENALERAVILAQDGQAIDLCHLSEIAATAHRPAMLSAQVQGYAPLAARPLPAECAASETPMPEAAAETAPHPVLNQARAEVETIRLALERHRGNLSAAARELQLTRAQIAYRAAKLGLQALVRRRS</sequence>
<dbReference type="Gene3D" id="1.10.8.60">
    <property type="match status" value="1"/>
</dbReference>
<dbReference type="InterPro" id="IPR024096">
    <property type="entry name" value="NO_sig/Golgi_transp_ligand-bd"/>
</dbReference>
<dbReference type="GO" id="GO:0043565">
    <property type="term" value="F:sequence-specific DNA binding"/>
    <property type="evidence" value="ECO:0007669"/>
    <property type="project" value="InterPro"/>
</dbReference>
<evidence type="ECO:0000313" key="9">
    <source>
        <dbReference type="EMBL" id="SEP88602.1"/>
    </source>
</evidence>
<dbReference type="Pfam" id="PF06505">
    <property type="entry name" value="XylR_N"/>
    <property type="match status" value="1"/>
</dbReference>
<accession>A0A1H9BHY1</accession>
<keyword evidence="2" id="KW-0067">ATP-binding</keyword>
<evidence type="ECO:0000256" key="3">
    <source>
        <dbReference type="ARBA" id="ARBA00023015"/>
    </source>
</evidence>
<dbReference type="STRING" id="489703.SAMN04488038_102102"/>
<dbReference type="InterPro" id="IPR025943">
    <property type="entry name" value="Sigma_54_int_dom_ATP-bd_2"/>
</dbReference>
<dbReference type="InterPro" id="IPR003593">
    <property type="entry name" value="AAA+_ATPase"/>
</dbReference>
<dbReference type="InterPro" id="IPR027417">
    <property type="entry name" value="P-loop_NTPase"/>
</dbReference>